<organism evidence="3 4">
    <name type="scientific">Shewanella aestuarii</name>
    <dbReference type="NCBI Taxonomy" id="1028752"/>
    <lineage>
        <taxon>Bacteria</taxon>
        <taxon>Pseudomonadati</taxon>
        <taxon>Pseudomonadota</taxon>
        <taxon>Gammaproteobacteria</taxon>
        <taxon>Alteromonadales</taxon>
        <taxon>Shewanellaceae</taxon>
        <taxon>Shewanella</taxon>
    </lineage>
</organism>
<dbReference type="RefSeq" id="WP_167679089.1">
    <property type="nucleotide sequence ID" value="NZ_CP050313.1"/>
</dbReference>
<dbReference type="KEGG" id="saes:HBH39_13430"/>
<name>A0A6G9QNF2_9GAMM</name>
<feature type="chain" id="PRO_5026206085" evidence="2">
    <location>
        <begin position="19"/>
        <end position="490"/>
    </location>
</feature>
<proteinExistence type="predicted"/>
<evidence type="ECO:0000313" key="3">
    <source>
        <dbReference type="EMBL" id="QIR15369.1"/>
    </source>
</evidence>
<protein>
    <submittedName>
        <fullName evidence="3">Uncharacterized protein</fullName>
    </submittedName>
</protein>
<dbReference type="AlphaFoldDB" id="A0A6G9QNF2"/>
<evidence type="ECO:0000313" key="4">
    <source>
        <dbReference type="Proteomes" id="UP000502608"/>
    </source>
</evidence>
<dbReference type="Proteomes" id="UP000502608">
    <property type="component" value="Chromosome"/>
</dbReference>
<gene>
    <name evidence="3" type="ORF">HBH39_13430</name>
</gene>
<sequence length="490" mass="55765">MKKLLVLSALLISMQVSAKSLPPILEYLPNCTPNLIEGIYIETKYNGSSNDKLVESAFHLVRQKAKEKRVDAVIITNLIETNKIIVTADLIDYCDEDDSLSSVSTAYNRLSRKPISLQRTTTQPQTQIAKASQSQPVKKSINSIDLPATTRTEITRTEPNRRTSASVSSTIPRYTEKQLADLASQVSLKSSNVTLSSAYGVSIDDSTNQLINTLGPASAIFTLNDQTNAWLYGRELWFIVKNETVKKITYKERSVLNFTGKNLISYDEKFDNNWRIDDKATYRDDVAKVNRQLNYLKRQTKDQYIVSNQSNILTLDFNEFSSYYDDASELLLTGFNFQSRDFDQGKVDILFSDIKHEKLYDLLIPSNDPQPQKLDTLVTRYVPNIINFSDSGMWEVLSKNIQVKHKNNIIKQVKLSESINYPVESDAEFMRFLNKLKIPATRKAMLDHFNGNVTTWLEKISVSRDGFVLKAEFTSEDDDAMLISLDVEYL</sequence>
<keyword evidence="4" id="KW-1185">Reference proteome</keyword>
<dbReference type="EMBL" id="CP050313">
    <property type="protein sequence ID" value="QIR15369.1"/>
    <property type="molecule type" value="Genomic_DNA"/>
</dbReference>
<evidence type="ECO:0000256" key="2">
    <source>
        <dbReference type="SAM" id="SignalP"/>
    </source>
</evidence>
<reference evidence="3 4" key="1">
    <citation type="submission" date="2020-03" db="EMBL/GenBank/DDBJ databases">
        <title>Complete genome sequence of Shewanella sp.</title>
        <authorList>
            <person name="Kim Y.-S."/>
            <person name="Kim S.-J."/>
            <person name="Jung H.-K."/>
            <person name="Kim K.-H."/>
        </authorList>
    </citation>
    <scope>NUCLEOTIDE SEQUENCE [LARGE SCALE GENOMIC DNA]</scope>
    <source>
        <strain evidence="3 4">PN3F2</strain>
    </source>
</reference>
<feature type="region of interest" description="Disordered" evidence="1">
    <location>
        <begin position="150"/>
        <end position="170"/>
    </location>
</feature>
<feature type="signal peptide" evidence="2">
    <location>
        <begin position="1"/>
        <end position="18"/>
    </location>
</feature>
<keyword evidence="2" id="KW-0732">Signal</keyword>
<evidence type="ECO:0000256" key="1">
    <source>
        <dbReference type="SAM" id="MobiDB-lite"/>
    </source>
</evidence>
<accession>A0A6G9QNF2</accession>